<evidence type="ECO:0000313" key="3">
    <source>
        <dbReference type="EMBL" id="MCL1631459.1"/>
    </source>
</evidence>
<keyword evidence="4" id="KW-1185">Reference proteome</keyword>
<dbReference type="Pfam" id="PF01548">
    <property type="entry name" value="DEDD_Tnp_IS110"/>
    <property type="match status" value="1"/>
</dbReference>
<dbReference type="InterPro" id="IPR002525">
    <property type="entry name" value="Transp_IS110-like_N"/>
</dbReference>
<gene>
    <name evidence="3" type="ORF">M3N64_05770</name>
</gene>
<feature type="non-terminal residue" evidence="3">
    <location>
        <position position="1"/>
    </location>
</feature>
<evidence type="ECO:0000259" key="2">
    <source>
        <dbReference type="Pfam" id="PF02371"/>
    </source>
</evidence>
<evidence type="ECO:0000313" key="4">
    <source>
        <dbReference type="Proteomes" id="UP001203004"/>
    </source>
</evidence>
<evidence type="ECO:0000259" key="1">
    <source>
        <dbReference type="Pfam" id="PF01548"/>
    </source>
</evidence>
<feature type="domain" description="Transposase IS116/IS110/IS902 C-terminal" evidence="2">
    <location>
        <begin position="169"/>
        <end position="255"/>
    </location>
</feature>
<comment type="caution">
    <text evidence="3">The sequence shown here is derived from an EMBL/GenBank/DDBJ whole genome shotgun (WGS) entry which is preliminary data.</text>
</comment>
<dbReference type="PANTHER" id="PTHR33055:SF15">
    <property type="entry name" value="TRANSPOSASE-RELATED"/>
    <property type="match status" value="1"/>
</dbReference>
<dbReference type="Proteomes" id="UP001203004">
    <property type="component" value="Unassembled WGS sequence"/>
</dbReference>
<protein>
    <submittedName>
        <fullName evidence="3">IS110 family transposase</fullName>
    </submittedName>
</protein>
<accession>A0ABT0MB08</accession>
<name>A0ABT0MB08_9BACL</name>
<feature type="domain" description="Transposase IS110-like N-terminal" evidence="1">
    <location>
        <begin position="1"/>
        <end position="52"/>
    </location>
</feature>
<dbReference type="InterPro" id="IPR003346">
    <property type="entry name" value="Transposase_20"/>
</dbReference>
<dbReference type="NCBIfam" id="NF033542">
    <property type="entry name" value="transpos_IS110"/>
    <property type="match status" value="1"/>
</dbReference>
<proteinExistence type="predicted"/>
<organism evidence="3 4">
    <name type="scientific">Sporolactobacillus mangiferae</name>
    <dbReference type="NCBI Taxonomy" id="2940498"/>
    <lineage>
        <taxon>Bacteria</taxon>
        <taxon>Bacillati</taxon>
        <taxon>Bacillota</taxon>
        <taxon>Bacilli</taxon>
        <taxon>Bacillales</taxon>
        <taxon>Sporolactobacillaceae</taxon>
        <taxon>Sporolactobacillus</taxon>
    </lineage>
</organism>
<dbReference type="PANTHER" id="PTHR33055">
    <property type="entry name" value="TRANSPOSASE FOR INSERTION SEQUENCE ELEMENT IS1111A"/>
    <property type="match status" value="1"/>
</dbReference>
<dbReference type="InterPro" id="IPR047650">
    <property type="entry name" value="Transpos_IS110"/>
</dbReference>
<dbReference type="RefSeq" id="WP_249099407.1">
    <property type="nucleotide sequence ID" value="NZ_JAMAST010000003.1"/>
</dbReference>
<dbReference type="EMBL" id="JAMAST010000003">
    <property type="protein sequence ID" value="MCL1631459.1"/>
    <property type="molecule type" value="Genomic_DNA"/>
</dbReference>
<reference evidence="3 4" key="1">
    <citation type="submission" date="2022-05" db="EMBL/GenBank/DDBJ databases">
        <title>Sporolactobacillus sp nov CPB3-1, isolated from tree bark (Mangifera indica L.).</title>
        <authorList>
            <person name="Phuengjayaem S."/>
            <person name="Tanasupawat S."/>
        </authorList>
    </citation>
    <scope>NUCLEOTIDE SEQUENCE [LARGE SCALE GENOMIC DNA]</scope>
    <source>
        <strain evidence="3 4">CPB3-1</strain>
    </source>
</reference>
<sequence length="302" mass="34682">DAFRIADFLRIERYQVPVIKEEKYVALQRLTRTRYQLIHQMTECKQHFLENLYYTCNTLTQEIPTSVFSASIMDILSDSLSLDEISQMKMEDLAERLNKAGKGRFSDPEKLAKAIQKAIRDSYRIGKVLQDSVDVVLATYARIIAGLKKQIQTLDKSIESLCVIISEAQSLMSVPGIGPVYTAGLIAEIGQIDRFDNEAQLAKYAGLYWKVSQSGTFRAERTPRTHTGNEYLRYYLIEAANSVKRCDPVYRAYYQKKFNEVPKFRHKRALVLTARKLVRLVDVLLRDHLIYTPKRGGIADNQ</sequence>
<dbReference type="Pfam" id="PF02371">
    <property type="entry name" value="Transposase_20"/>
    <property type="match status" value="1"/>
</dbReference>